<sequence>MGNLPYELWLHITSFLNDEEVWMMRSLNRTVRGIVLDRHFRKVCLSMLDVYSREYRSRFSRFSNSNISTRVRELHVCTVVPATSKIAKPASSREKILSFLSQSWRNIVKSDRDAVSETLQTFTELRHVVLKFDLIQAMDLSKTTRLLQNCLLPSTNHLNSLEMSFPIELIGKTIPPALLLPHLKSFTVTLFTHRSAAEAERLFTTTATTTLHFGIYNLGIYFSPAQMHLTTLIHLSVIIGDSKTTSTRGLLDQFDVPMPKLEDFLLRCQYDTSALASSSYQKSTLQSTHQQVSSLVSMKLRNVLHNREDFLTIFDPAVSYHKLKYLHMSLQILTPDMLDIFALHLHNLHGLYILVRFLKCRHKGNLIINEQEENEVSR</sequence>
<evidence type="ECO:0000313" key="1">
    <source>
        <dbReference type="EMBL" id="KAH9476717.1"/>
    </source>
</evidence>
<name>A0ACB8GMU3_PSICU</name>
<dbReference type="Proteomes" id="UP000664032">
    <property type="component" value="Unassembled WGS sequence"/>
</dbReference>
<organism evidence="1 2">
    <name type="scientific">Psilocybe cubensis</name>
    <name type="common">Psychedelic mushroom</name>
    <name type="synonym">Stropharia cubensis</name>
    <dbReference type="NCBI Taxonomy" id="181762"/>
    <lineage>
        <taxon>Eukaryota</taxon>
        <taxon>Fungi</taxon>
        <taxon>Dikarya</taxon>
        <taxon>Basidiomycota</taxon>
        <taxon>Agaricomycotina</taxon>
        <taxon>Agaricomycetes</taxon>
        <taxon>Agaricomycetidae</taxon>
        <taxon>Agaricales</taxon>
        <taxon>Agaricineae</taxon>
        <taxon>Strophariaceae</taxon>
        <taxon>Psilocybe</taxon>
    </lineage>
</organism>
<keyword evidence="2" id="KW-1185">Reference proteome</keyword>
<proteinExistence type="predicted"/>
<reference evidence="1" key="1">
    <citation type="submission" date="2021-10" db="EMBL/GenBank/DDBJ databases">
        <title>Psilocybe cubensis genome.</title>
        <authorList>
            <person name="Mckernan K.J."/>
            <person name="Crawford S."/>
            <person name="Trippe A."/>
            <person name="Kane L.T."/>
            <person name="Mclaughlin S."/>
        </authorList>
    </citation>
    <scope>NUCLEOTIDE SEQUENCE</scope>
    <source>
        <strain evidence="1">MGC-MH-2018</strain>
    </source>
</reference>
<comment type="caution">
    <text evidence="1">The sequence shown here is derived from an EMBL/GenBank/DDBJ whole genome shotgun (WGS) entry which is preliminary data.</text>
</comment>
<accession>A0ACB8GMU3</accession>
<protein>
    <submittedName>
        <fullName evidence="1">Uncharacterized protein</fullName>
    </submittedName>
</protein>
<dbReference type="EMBL" id="JAFIQS020000010">
    <property type="protein sequence ID" value="KAH9476717.1"/>
    <property type="molecule type" value="Genomic_DNA"/>
</dbReference>
<gene>
    <name evidence="1" type="ORF">JR316_0010631</name>
</gene>
<evidence type="ECO:0000313" key="2">
    <source>
        <dbReference type="Proteomes" id="UP000664032"/>
    </source>
</evidence>